<protein>
    <recommendedName>
        <fullName evidence="3">glutathione transferase</fullName>
        <ecNumber evidence="3">2.5.1.18</ecNumber>
    </recommendedName>
    <alternativeName>
        <fullName evidence="5">GST class-theta</fullName>
    </alternativeName>
</protein>
<dbReference type="FunFam" id="3.40.30.10:FF:000034">
    <property type="entry name" value="glutathione S-transferase 1"/>
    <property type="match status" value="1"/>
</dbReference>
<reference evidence="9" key="1">
    <citation type="submission" date="2016-12" db="EMBL/GenBank/DDBJ databases">
        <title>An insight into the sialome and mialome of the sand fly, Nyssomyia neivai.</title>
        <authorList>
            <person name="Sebastian V."/>
            <person name="Goulart T.M."/>
            <person name="Oliveira W."/>
            <person name="Calvo E."/>
            <person name="Oliveira L.F."/>
            <person name="Pinto M.C."/>
            <person name="Rosselino A.M."/>
            <person name="Ribeiro J.M."/>
        </authorList>
    </citation>
    <scope>NUCLEOTIDE SEQUENCE</scope>
</reference>
<dbReference type="SFLD" id="SFLDS00019">
    <property type="entry name" value="Glutathione_Transferase_(cytos"/>
    <property type="match status" value="1"/>
</dbReference>
<dbReference type="InterPro" id="IPR004045">
    <property type="entry name" value="Glutathione_S-Trfase_N"/>
</dbReference>
<dbReference type="FunFam" id="1.20.1050.10:FF:000007">
    <property type="entry name" value="Glutathione S-transferase 1-1"/>
    <property type="match status" value="1"/>
</dbReference>
<dbReference type="SUPFAM" id="SSF47616">
    <property type="entry name" value="GST C-terminal domain-like"/>
    <property type="match status" value="1"/>
</dbReference>
<evidence type="ECO:0000256" key="6">
    <source>
        <dbReference type="ARBA" id="ARBA00047960"/>
    </source>
</evidence>
<dbReference type="InterPro" id="IPR040079">
    <property type="entry name" value="Glutathione_S-Trfase"/>
</dbReference>
<evidence type="ECO:0000313" key="9">
    <source>
        <dbReference type="EMBL" id="JAV13585.1"/>
    </source>
</evidence>
<comment type="similarity">
    <text evidence="1">Belongs to the GST superfamily. Theta family.</text>
</comment>
<dbReference type="InterPro" id="IPR010987">
    <property type="entry name" value="Glutathione-S-Trfase_C-like"/>
</dbReference>
<comment type="catalytic activity">
    <reaction evidence="6">
        <text>RX + glutathione = an S-substituted glutathione + a halide anion + H(+)</text>
        <dbReference type="Rhea" id="RHEA:16437"/>
        <dbReference type="ChEBI" id="CHEBI:15378"/>
        <dbReference type="ChEBI" id="CHEBI:16042"/>
        <dbReference type="ChEBI" id="CHEBI:17792"/>
        <dbReference type="ChEBI" id="CHEBI:57925"/>
        <dbReference type="ChEBI" id="CHEBI:90779"/>
        <dbReference type="EC" id="2.5.1.18"/>
    </reaction>
</comment>
<accession>A0A1L8E4W2</accession>
<dbReference type="GO" id="GO:0006749">
    <property type="term" value="P:glutathione metabolic process"/>
    <property type="evidence" value="ECO:0007669"/>
    <property type="project" value="TreeGrafter"/>
</dbReference>
<dbReference type="GO" id="GO:0004364">
    <property type="term" value="F:glutathione transferase activity"/>
    <property type="evidence" value="ECO:0007669"/>
    <property type="project" value="UniProtKB-EC"/>
</dbReference>
<dbReference type="AlphaFoldDB" id="A0A1L8E4W2"/>
<keyword evidence="4 9" id="KW-0808">Transferase</keyword>
<dbReference type="PANTHER" id="PTHR43969:SF9">
    <property type="entry name" value="GLUTATHIONE S TRANSFERASE D10, ISOFORM A-RELATED"/>
    <property type="match status" value="1"/>
</dbReference>
<dbReference type="SUPFAM" id="SSF52833">
    <property type="entry name" value="Thioredoxin-like"/>
    <property type="match status" value="1"/>
</dbReference>
<dbReference type="SFLD" id="SFLDG01153">
    <property type="entry name" value="Main.4:_Theta-like"/>
    <property type="match status" value="1"/>
</dbReference>
<dbReference type="PANTHER" id="PTHR43969">
    <property type="entry name" value="GLUTATHIONE S TRANSFERASE D10, ISOFORM A-RELATED"/>
    <property type="match status" value="1"/>
</dbReference>
<dbReference type="SFLD" id="SFLDG00358">
    <property type="entry name" value="Main_(cytGST)"/>
    <property type="match status" value="1"/>
</dbReference>
<dbReference type="Gene3D" id="1.20.1050.10">
    <property type="match status" value="1"/>
</dbReference>
<dbReference type="InterPro" id="IPR004046">
    <property type="entry name" value="GST_C"/>
</dbReference>
<dbReference type="PROSITE" id="PS50404">
    <property type="entry name" value="GST_NTER"/>
    <property type="match status" value="1"/>
</dbReference>
<evidence type="ECO:0000256" key="4">
    <source>
        <dbReference type="ARBA" id="ARBA00022679"/>
    </source>
</evidence>
<dbReference type="CDD" id="cd03177">
    <property type="entry name" value="GST_C_Delta_Epsilon"/>
    <property type="match status" value="1"/>
</dbReference>
<evidence type="ECO:0000256" key="1">
    <source>
        <dbReference type="ARBA" id="ARBA00009899"/>
    </source>
</evidence>
<dbReference type="Pfam" id="PF00043">
    <property type="entry name" value="GST_C"/>
    <property type="match status" value="1"/>
</dbReference>
<evidence type="ECO:0000259" key="8">
    <source>
        <dbReference type="PROSITE" id="PS50405"/>
    </source>
</evidence>
<dbReference type="Pfam" id="PF02798">
    <property type="entry name" value="GST_N"/>
    <property type="match status" value="1"/>
</dbReference>
<feature type="domain" description="GST N-terminal" evidence="7">
    <location>
        <begin position="1"/>
        <end position="82"/>
    </location>
</feature>
<dbReference type="PROSITE" id="PS50405">
    <property type="entry name" value="GST_CTER"/>
    <property type="match status" value="1"/>
</dbReference>
<dbReference type="EC" id="2.5.1.18" evidence="3"/>
<dbReference type="EMBL" id="GFDF01000499">
    <property type="protein sequence ID" value="JAV13585.1"/>
    <property type="molecule type" value="Transcribed_RNA"/>
</dbReference>
<dbReference type="Gene3D" id="3.40.30.10">
    <property type="entry name" value="Glutaredoxin"/>
    <property type="match status" value="1"/>
</dbReference>
<evidence type="ECO:0000259" key="7">
    <source>
        <dbReference type="PROSITE" id="PS50404"/>
    </source>
</evidence>
<evidence type="ECO:0000256" key="3">
    <source>
        <dbReference type="ARBA" id="ARBA00012452"/>
    </source>
</evidence>
<sequence length="218" mass="24764">MTIDFYYSEISAPCRSILLLGKALGIEFNLKLLDLMAGEHLKPEFVKINYQHCIPTLVDNGFALWESRAILVYLVDKYAKNDALYPKDPQKRARVNQKLYFDMGSLYQRFAEYYYPPVFAKAPFNPAAFTKMEEAVDFLNTGLEGQKYAAGDSLTIADLALVATVATMDSFKFDLSKYPNVVQWFEMCKKTIPGYEINQKGADGFYSKYGSALEKLNP</sequence>
<dbReference type="InterPro" id="IPR036249">
    <property type="entry name" value="Thioredoxin-like_sf"/>
</dbReference>
<name>A0A1L8E4W2_9DIPT</name>
<dbReference type="CDD" id="cd03045">
    <property type="entry name" value="GST_N_Delta_Epsilon"/>
    <property type="match status" value="1"/>
</dbReference>
<dbReference type="InterPro" id="IPR036282">
    <property type="entry name" value="Glutathione-S-Trfase_C_sf"/>
</dbReference>
<evidence type="ECO:0000256" key="5">
    <source>
        <dbReference type="ARBA" id="ARBA00041523"/>
    </source>
</evidence>
<proteinExistence type="inferred from homology"/>
<organism evidence="9">
    <name type="scientific">Nyssomyia neivai</name>
    <dbReference type="NCBI Taxonomy" id="330878"/>
    <lineage>
        <taxon>Eukaryota</taxon>
        <taxon>Metazoa</taxon>
        <taxon>Ecdysozoa</taxon>
        <taxon>Arthropoda</taxon>
        <taxon>Hexapoda</taxon>
        <taxon>Insecta</taxon>
        <taxon>Pterygota</taxon>
        <taxon>Neoptera</taxon>
        <taxon>Endopterygota</taxon>
        <taxon>Diptera</taxon>
        <taxon>Nematocera</taxon>
        <taxon>Psychodoidea</taxon>
        <taxon>Psychodidae</taxon>
        <taxon>Nyssomyia</taxon>
    </lineage>
</organism>
<feature type="domain" description="GST C-terminal" evidence="8">
    <location>
        <begin position="88"/>
        <end position="218"/>
    </location>
</feature>
<comment type="subunit">
    <text evidence="2">Homodimer.</text>
</comment>
<evidence type="ECO:0000256" key="2">
    <source>
        <dbReference type="ARBA" id="ARBA00011738"/>
    </source>
</evidence>